<reference evidence="7 8" key="1">
    <citation type="submission" date="2024-05" db="EMBL/GenBank/DDBJ databases">
        <title>Genetic variation in Jamaican populations of the coffee berry borer (Hypothenemus hampei).</title>
        <authorList>
            <person name="Errbii M."/>
            <person name="Myrie A."/>
        </authorList>
    </citation>
    <scope>NUCLEOTIDE SEQUENCE [LARGE SCALE GENOMIC DNA]</scope>
    <source>
        <strain evidence="7">JA-Hopewell-2020-01-JO</strain>
        <tissue evidence="7">Whole body</tissue>
    </source>
</reference>
<accession>A0ABD1F4R9</accession>
<dbReference type="InterPro" id="IPR017853">
    <property type="entry name" value="GH"/>
</dbReference>
<evidence type="ECO:0000256" key="3">
    <source>
        <dbReference type="RuleBase" id="RU000489"/>
    </source>
</evidence>
<dbReference type="SUPFAM" id="SSF51445">
    <property type="entry name" value="(Trans)glycosidases"/>
    <property type="match status" value="1"/>
</dbReference>
<dbReference type="AlphaFoldDB" id="A0ABD1F4R9"/>
<feature type="chain" id="PRO_5044856486" description="GH18 domain-containing protein" evidence="5">
    <location>
        <begin position="21"/>
        <end position="287"/>
    </location>
</feature>
<comment type="caution">
    <text evidence="7">The sequence shown here is derived from an EMBL/GenBank/DDBJ whole genome shotgun (WGS) entry which is preliminary data.</text>
</comment>
<evidence type="ECO:0000256" key="2">
    <source>
        <dbReference type="ARBA" id="ARBA00023295"/>
    </source>
</evidence>
<feature type="domain" description="GH18" evidence="6">
    <location>
        <begin position="21"/>
        <end position="287"/>
    </location>
</feature>
<dbReference type="InterPro" id="IPR011583">
    <property type="entry name" value="Chitinase_II/V-like_cat"/>
</dbReference>
<dbReference type="InterPro" id="IPR029070">
    <property type="entry name" value="Chitinase_insertion_sf"/>
</dbReference>
<dbReference type="PANTHER" id="PTHR11177">
    <property type="entry name" value="CHITINASE"/>
    <property type="match status" value="1"/>
</dbReference>
<organism evidence="7 8">
    <name type="scientific">Hypothenemus hampei</name>
    <name type="common">Coffee berry borer</name>
    <dbReference type="NCBI Taxonomy" id="57062"/>
    <lineage>
        <taxon>Eukaryota</taxon>
        <taxon>Metazoa</taxon>
        <taxon>Ecdysozoa</taxon>
        <taxon>Arthropoda</taxon>
        <taxon>Hexapoda</taxon>
        <taxon>Insecta</taxon>
        <taxon>Pterygota</taxon>
        <taxon>Neoptera</taxon>
        <taxon>Endopterygota</taxon>
        <taxon>Coleoptera</taxon>
        <taxon>Polyphaga</taxon>
        <taxon>Cucujiformia</taxon>
        <taxon>Curculionidae</taxon>
        <taxon>Scolytinae</taxon>
        <taxon>Hypothenemus</taxon>
    </lineage>
</organism>
<dbReference type="InterPro" id="IPR001579">
    <property type="entry name" value="Glyco_hydro_18_chit_AS"/>
</dbReference>
<dbReference type="Proteomes" id="UP001566132">
    <property type="component" value="Unassembled WGS sequence"/>
</dbReference>
<evidence type="ECO:0000256" key="4">
    <source>
        <dbReference type="RuleBase" id="RU004453"/>
    </source>
</evidence>
<evidence type="ECO:0000313" key="8">
    <source>
        <dbReference type="Proteomes" id="UP001566132"/>
    </source>
</evidence>
<keyword evidence="1 3" id="KW-0378">Hydrolase</keyword>
<evidence type="ECO:0000256" key="5">
    <source>
        <dbReference type="SAM" id="SignalP"/>
    </source>
</evidence>
<dbReference type="Gene3D" id="3.20.20.80">
    <property type="entry name" value="Glycosidases"/>
    <property type="match status" value="1"/>
</dbReference>
<evidence type="ECO:0000256" key="1">
    <source>
        <dbReference type="ARBA" id="ARBA00022801"/>
    </source>
</evidence>
<dbReference type="SMART" id="SM00636">
    <property type="entry name" value="Glyco_18"/>
    <property type="match status" value="1"/>
</dbReference>
<dbReference type="PROSITE" id="PS01095">
    <property type="entry name" value="GH18_1"/>
    <property type="match status" value="1"/>
</dbReference>
<gene>
    <name evidence="7" type="ORF">ABEB36_002158</name>
</gene>
<dbReference type="InterPro" id="IPR001223">
    <property type="entry name" value="Glyco_hydro18_cat"/>
</dbReference>
<dbReference type="Gene3D" id="3.10.50.10">
    <property type="match status" value="1"/>
</dbReference>
<dbReference type="Pfam" id="PF00704">
    <property type="entry name" value="Glyco_hydro_18"/>
    <property type="match status" value="1"/>
</dbReference>
<protein>
    <recommendedName>
        <fullName evidence="6">GH18 domain-containing protein</fullName>
    </recommendedName>
</protein>
<dbReference type="SUPFAM" id="SSF54556">
    <property type="entry name" value="Chitinase insertion domain"/>
    <property type="match status" value="1"/>
</dbReference>
<dbReference type="GO" id="GO:0006032">
    <property type="term" value="P:chitin catabolic process"/>
    <property type="evidence" value="ECO:0007669"/>
    <property type="project" value="UniProtKB-ARBA"/>
</dbReference>
<comment type="similarity">
    <text evidence="4">Belongs to the glycosyl hydrolase 18 family.</text>
</comment>
<dbReference type="PROSITE" id="PS51910">
    <property type="entry name" value="GH18_2"/>
    <property type="match status" value="1"/>
</dbReference>
<dbReference type="GO" id="GO:0004568">
    <property type="term" value="F:chitinase activity"/>
    <property type="evidence" value="ECO:0007669"/>
    <property type="project" value="UniProtKB-ARBA"/>
</dbReference>
<proteinExistence type="inferred from homology"/>
<keyword evidence="2 3" id="KW-0326">Glycosidase</keyword>
<dbReference type="PANTHER" id="PTHR11177:SF360">
    <property type="entry name" value="CHITINASE 4-RELATED"/>
    <property type="match status" value="1"/>
</dbReference>
<sequence length="287" mass="31700">MCKVLLGILALAYTCAQVASVAVVCYYSSYNAYNGITPEKFDAHLCTHINYAFILLNEDGSLKVADKDMDVDQKLYLRVTGMKERNSNLKVLLSVGGYSVSAAFKGIASDPNKRAIFVKSSLSYLETYNFDGLDIDWEYPEEEDRETYILLLKELKEAFEAKGYLLTAAVNSKLEQHAYNLADMLKYLDFINIMCYDFYGSWSDYTGQNSALYASSVETAAEKRSLNVEAAANKWVTAGAPKSKLAIGTAFYGRSFTLSNPNNHGIHAPITGAGEDGGEDHYVTVCV</sequence>
<evidence type="ECO:0000259" key="6">
    <source>
        <dbReference type="PROSITE" id="PS51910"/>
    </source>
</evidence>
<feature type="signal peptide" evidence="5">
    <location>
        <begin position="1"/>
        <end position="20"/>
    </location>
</feature>
<keyword evidence="8" id="KW-1185">Reference proteome</keyword>
<name>A0ABD1F4R9_HYPHA</name>
<dbReference type="EMBL" id="JBDJPC010000002">
    <property type="protein sequence ID" value="KAL1512589.1"/>
    <property type="molecule type" value="Genomic_DNA"/>
</dbReference>
<keyword evidence="5" id="KW-0732">Signal</keyword>
<dbReference type="InterPro" id="IPR050314">
    <property type="entry name" value="Glycosyl_Hydrlase_18"/>
</dbReference>
<evidence type="ECO:0000313" key="7">
    <source>
        <dbReference type="EMBL" id="KAL1512589.1"/>
    </source>
</evidence>